<feature type="chain" id="PRO_5043047285" description="UVI-1 protein" evidence="1">
    <location>
        <begin position="23"/>
        <end position="189"/>
    </location>
</feature>
<dbReference type="EMBL" id="MU865414">
    <property type="protein sequence ID" value="KAK4223795.1"/>
    <property type="molecule type" value="Genomic_DNA"/>
</dbReference>
<dbReference type="AlphaFoldDB" id="A0AAN7BIB4"/>
<evidence type="ECO:0000313" key="3">
    <source>
        <dbReference type="Proteomes" id="UP001301958"/>
    </source>
</evidence>
<comment type="caution">
    <text evidence="2">The sequence shown here is derived from an EMBL/GenBank/DDBJ whole genome shotgun (WGS) entry which is preliminary data.</text>
</comment>
<accession>A0AAN7BIB4</accession>
<evidence type="ECO:0000313" key="2">
    <source>
        <dbReference type="EMBL" id="KAK4223795.1"/>
    </source>
</evidence>
<evidence type="ECO:0008006" key="4">
    <source>
        <dbReference type="Google" id="ProtNLM"/>
    </source>
</evidence>
<dbReference type="Proteomes" id="UP001301958">
    <property type="component" value="Unassembled WGS sequence"/>
</dbReference>
<protein>
    <recommendedName>
        <fullName evidence="4">UVI-1 protein</fullName>
    </recommendedName>
</protein>
<organism evidence="2 3">
    <name type="scientific">Podospora fimiseda</name>
    <dbReference type="NCBI Taxonomy" id="252190"/>
    <lineage>
        <taxon>Eukaryota</taxon>
        <taxon>Fungi</taxon>
        <taxon>Dikarya</taxon>
        <taxon>Ascomycota</taxon>
        <taxon>Pezizomycotina</taxon>
        <taxon>Sordariomycetes</taxon>
        <taxon>Sordariomycetidae</taxon>
        <taxon>Sordariales</taxon>
        <taxon>Podosporaceae</taxon>
        <taxon>Podospora</taxon>
    </lineage>
</organism>
<dbReference type="Pfam" id="PF17615">
    <property type="entry name" value="C166"/>
    <property type="match status" value="1"/>
</dbReference>
<keyword evidence="3" id="KW-1185">Reference proteome</keyword>
<sequence length="189" mass="19603">MVSLRTLVTSSVAFLAAPSLAALTPTEITNNIRTLTSKSQALVAPAQSITIVNGPLIIIGQGPFPTIVAGFQDTVSTTTKYIEAMQGTPSITAESDAAIIADAFREFVKVNQGLLNILIGKAGIMSQVPIVGQPVSASLRSVESVVDTFAFGLIDLAGTTPAASKIQKDAQSLDVTLDVAIQAYSTLKI</sequence>
<gene>
    <name evidence="2" type="ORF">QBC38DRAFT_398957</name>
</gene>
<name>A0AAN7BIB4_9PEZI</name>
<reference evidence="2" key="1">
    <citation type="journal article" date="2023" name="Mol. Phylogenet. Evol.">
        <title>Genome-scale phylogeny and comparative genomics of the fungal order Sordariales.</title>
        <authorList>
            <person name="Hensen N."/>
            <person name="Bonometti L."/>
            <person name="Westerberg I."/>
            <person name="Brannstrom I.O."/>
            <person name="Guillou S."/>
            <person name="Cros-Aarteil S."/>
            <person name="Calhoun S."/>
            <person name="Haridas S."/>
            <person name="Kuo A."/>
            <person name="Mondo S."/>
            <person name="Pangilinan J."/>
            <person name="Riley R."/>
            <person name="LaButti K."/>
            <person name="Andreopoulos B."/>
            <person name="Lipzen A."/>
            <person name="Chen C."/>
            <person name="Yan M."/>
            <person name="Daum C."/>
            <person name="Ng V."/>
            <person name="Clum A."/>
            <person name="Steindorff A."/>
            <person name="Ohm R.A."/>
            <person name="Martin F."/>
            <person name="Silar P."/>
            <person name="Natvig D.O."/>
            <person name="Lalanne C."/>
            <person name="Gautier V."/>
            <person name="Ament-Velasquez S.L."/>
            <person name="Kruys A."/>
            <person name="Hutchinson M.I."/>
            <person name="Powell A.J."/>
            <person name="Barry K."/>
            <person name="Miller A.N."/>
            <person name="Grigoriev I.V."/>
            <person name="Debuchy R."/>
            <person name="Gladieux P."/>
            <person name="Hiltunen Thoren M."/>
            <person name="Johannesson H."/>
        </authorList>
    </citation>
    <scope>NUCLEOTIDE SEQUENCE</scope>
    <source>
        <strain evidence="2">CBS 990.96</strain>
    </source>
</reference>
<reference evidence="2" key="2">
    <citation type="submission" date="2023-05" db="EMBL/GenBank/DDBJ databases">
        <authorList>
            <consortium name="Lawrence Berkeley National Laboratory"/>
            <person name="Steindorff A."/>
            <person name="Hensen N."/>
            <person name="Bonometti L."/>
            <person name="Westerberg I."/>
            <person name="Brannstrom I.O."/>
            <person name="Guillou S."/>
            <person name="Cros-Aarteil S."/>
            <person name="Calhoun S."/>
            <person name="Haridas S."/>
            <person name="Kuo A."/>
            <person name="Mondo S."/>
            <person name="Pangilinan J."/>
            <person name="Riley R."/>
            <person name="Labutti K."/>
            <person name="Andreopoulos B."/>
            <person name="Lipzen A."/>
            <person name="Chen C."/>
            <person name="Yanf M."/>
            <person name="Daum C."/>
            <person name="Ng V."/>
            <person name="Clum A."/>
            <person name="Ohm R."/>
            <person name="Martin F."/>
            <person name="Silar P."/>
            <person name="Natvig D."/>
            <person name="Lalanne C."/>
            <person name="Gautier V."/>
            <person name="Ament-Velasquez S.L."/>
            <person name="Kruys A."/>
            <person name="Hutchinson M.I."/>
            <person name="Powell A.J."/>
            <person name="Barry K."/>
            <person name="Miller A.N."/>
            <person name="Grigoriev I.V."/>
            <person name="Debuchy R."/>
            <person name="Gladieux P."/>
            <person name="Thoren M.H."/>
            <person name="Johannesson H."/>
        </authorList>
    </citation>
    <scope>NUCLEOTIDE SEQUENCE</scope>
    <source>
        <strain evidence="2">CBS 990.96</strain>
    </source>
</reference>
<evidence type="ECO:0000256" key="1">
    <source>
        <dbReference type="SAM" id="SignalP"/>
    </source>
</evidence>
<keyword evidence="1" id="KW-0732">Signal</keyword>
<feature type="signal peptide" evidence="1">
    <location>
        <begin position="1"/>
        <end position="22"/>
    </location>
</feature>
<proteinExistence type="predicted"/>